<keyword evidence="2 9" id="KW-0285">Flavoprotein</keyword>
<dbReference type="PIRSF" id="PIRSF000138">
    <property type="entry name" value="Al-hdrx_acd_dh"/>
    <property type="match status" value="1"/>
</dbReference>
<feature type="binding site" evidence="9">
    <location>
        <position position="255"/>
    </location>
    <ligand>
        <name>FMN</name>
        <dbReference type="ChEBI" id="CHEBI:58210"/>
    </ligand>
</feature>
<dbReference type="PROSITE" id="PS51349">
    <property type="entry name" value="FMN_HYDROXY_ACID_DH_2"/>
    <property type="match status" value="1"/>
</dbReference>
<dbReference type="EMBL" id="MCFD01000001">
    <property type="protein sequence ID" value="ORX74407.1"/>
    <property type="molecule type" value="Genomic_DNA"/>
</dbReference>
<evidence type="ECO:0000256" key="9">
    <source>
        <dbReference type="PIRSR" id="PIRSR000138-2"/>
    </source>
</evidence>
<feature type="binding site" evidence="9">
    <location>
        <position position="260"/>
    </location>
    <ligand>
        <name>glyoxylate</name>
        <dbReference type="ChEBI" id="CHEBI:36655"/>
    </ligand>
</feature>
<feature type="active site" description="Proton acceptor" evidence="8">
    <location>
        <position position="257"/>
    </location>
</feature>
<feature type="binding site" evidence="9">
    <location>
        <position position="104"/>
    </location>
    <ligand>
        <name>FMN</name>
        <dbReference type="ChEBI" id="CHEBI:58210"/>
    </ligand>
</feature>
<dbReference type="PROSITE" id="PS00557">
    <property type="entry name" value="FMN_HYDROXY_ACID_DH_1"/>
    <property type="match status" value="1"/>
</dbReference>
<dbReference type="SUPFAM" id="SSF51395">
    <property type="entry name" value="FMN-linked oxidoreductases"/>
    <property type="match status" value="1"/>
</dbReference>
<comment type="similarity">
    <text evidence="5">Belongs to the FMN-dependent alpha-hydroxy acid dehydrogenase family.</text>
</comment>
<dbReference type="PANTHER" id="PTHR10578:SF107">
    <property type="entry name" value="2-HYDROXYACID OXIDASE 1"/>
    <property type="match status" value="1"/>
</dbReference>
<evidence type="ECO:0000313" key="12">
    <source>
        <dbReference type="Proteomes" id="UP000193922"/>
    </source>
</evidence>
<feature type="binding site" evidence="9">
    <location>
        <position position="127"/>
    </location>
    <ligand>
        <name>glyoxylate</name>
        <dbReference type="ChEBI" id="CHEBI:36655"/>
    </ligand>
</feature>
<keyword evidence="12" id="KW-1185">Reference proteome</keyword>
<organism evidence="11 12">
    <name type="scientific">Linderina pennispora</name>
    <dbReference type="NCBI Taxonomy" id="61395"/>
    <lineage>
        <taxon>Eukaryota</taxon>
        <taxon>Fungi</taxon>
        <taxon>Fungi incertae sedis</taxon>
        <taxon>Zoopagomycota</taxon>
        <taxon>Kickxellomycotina</taxon>
        <taxon>Kickxellomycetes</taxon>
        <taxon>Kickxellales</taxon>
        <taxon>Kickxellaceae</taxon>
        <taxon>Linderina</taxon>
    </lineage>
</organism>
<proteinExistence type="inferred from homology"/>
<feature type="non-terminal residue" evidence="11">
    <location>
        <position position="1"/>
    </location>
</feature>
<reference evidence="11 12" key="1">
    <citation type="submission" date="2016-07" db="EMBL/GenBank/DDBJ databases">
        <title>Pervasive Adenine N6-methylation of Active Genes in Fungi.</title>
        <authorList>
            <consortium name="DOE Joint Genome Institute"/>
            <person name="Mondo S.J."/>
            <person name="Dannebaum R.O."/>
            <person name="Kuo R.C."/>
            <person name="Labutti K."/>
            <person name="Haridas S."/>
            <person name="Kuo A."/>
            <person name="Salamov A."/>
            <person name="Ahrendt S.R."/>
            <person name="Lipzen A."/>
            <person name="Sullivan W."/>
            <person name="Andreopoulos W.B."/>
            <person name="Clum A."/>
            <person name="Lindquist E."/>
            <person name="Daum C."/>
            <person name="Ramamoorthy G.K."/>
            <person name="Gryganskyi A."/>
            <person name="Culley D."/>
            <person name="Magnuson J.K."/>
            <person name="James T.Y."/>
            <person name="O'Malley M.A."/>
            <person name="Stajich J.E."/>
            <person name="Spatafora J.W."/>
            <person name="Visel A."/>
            <person name="Grigoriev I.V."/>
        </authorList>
    </citation>
    <scope>NUCLEOTIDE SEQUENCE [LARGE SCALE GENOMIC DNA]</scope>
    <source>
        <strain evidence="11 12">ATCC 12442</strain>
    </source>
</reference>
<evidence type="ECO:0000256" key="2">
    <source>
        <dbReference type="ARBA" id="ARBA00022630"/>
    </source>
</evidence>
<dbReference type="STRING" id="61395.A0A1Y1WLH0"/>
<dbReference type="RefSeq" id="XP_040747618.1">
    <property type="nucleotide sequence ID" value="XM_040884383.1"/>
</dbReference>
<feature type="binding site" evidence="9">
    <location>
        <position position="125"/>
    </location>
    <ligand>
        <name>FMN</name>
        <dbReference type="ChEBI" id="CHEBI:58210"/>
    </ligand>
</feature>
<evidence type="ECO:0000256" key="8">
    <source>
        <dbReference type="PIRSR" id="PIRSR000138-1"/>
    </source>
</evidence>
<feature type="binding site" evidence="9">
    <location>
        <position position="257"/>
    </location>
    <ligand>
        <name>glyoxylate</name>
        <dbReference type="ChEBI" id="CHEBI:36655"/>
    </ligand>
</feature>
<dbReference type="GeneID" id="63801031"/>
<feature type="domain" description="FMN hydroxy acid dehydrogenase" evidence="10">
    <location>
        <begin position="1"/>
        <end position="362"/>
    </location>
</feature>
<dbReference type="GO" id="GO:0010181">
    <property type="term" value="F:FMN binding"/>
    <property type="evidence" value="ECO:0007669"/>
    <property type="project" value="InterPro"/>
</dbReference>
<feature type="binding site" evidence="9">
    <location>
        <begin position="75"/>
        <end position="77"/>
    </location>
    <ligand>
        <name>FMN</name>
        <dbReference type="ChEBI" id="CHEBI:58210"/>
    </ligand>
</feature>
<dbReference type="InterPro" id="IPR013785">
    <property type="entry name" value="Aldolase_TIM"/>
</dbReference>
<name>A0A1Y1WLH0_9FUNG</name>
<dbReference type="AlphaFoldDB" id="A0A1Y1WLH0"/>
<dbReference type="InterPro" id="IPR000262">
    <property type="entry name" value="FMN-dep_DH"/>
</dbReference>
<keyword evidence="3 9" id="KW-0288">FMN</keyword>
<evidence type="ECO:0000256" key="1">
    <source>
        <dbReference type="ARBA" id="ARBA00001917"/>
    </source>
</evidence>
<feature type="binding site" evidence="9">
    <location>
        <begin position="288"/>
        <end position="292"/>
    </location>
    <ligand>
        <name>FMN</name>
        <dbReference type="ChEBI" id="CHEBI:58210"/>
    </ligand>
</feature>
<dbReference type="PANTHER" id="PTHR10578">
    <property type="entry name" value="S -2-HYDROXY-ACID OXIDASE-RELATED"/>
    <property type="match status" value="1"/>
</dbReference>
<dbReference type="InterPro" id="IPR008259">
    <property type="entry name" value="FMN_hydac_DH_AS"/>
</dbReference>
<evidence type="ECO:0000256" key="4">
    <source>
        <dbReference type="ARBA" id="ARBA00023002"/>
    </source>
</evidence>
<dbReference type="InterPro" id="IPR037396">
    <property type="entry name" value="FMN_HAD"/>
</dbReference>
<dbReference type="CDD" id="cd02809">
    <property type="entry name" value="alpha_hydroxyacid_oxid_FMN"/>
    <property type="match status" value="1"/>
</dbReference>
<dbReference type="Pfam" id="PF01070">
    <property type="entry name" value="FMN_dh"/>
    <property type="match status" value="1"/>
</dbReference>
<accession>A0A1Y1WLH0</accession>
<comment type="cofactor">
    <cofactor evidence="1">
        <name>FMN</name>
        <dbReference type="ChEBI" id="CHEBI:58210"/>
    </cofactor>
</comment>
<feature type="binding site" evidence="9">
    <location>
        <position position="153"/>
    </location>
    <ligand>
        <name>FMN</name>
        <dbReference type="ChEBI" id="CHEBI:58210"/>
    </ligand>
</feature>
<dbReference type="GO" id="GO:0005737">
    <property type="term" value="C:cytoplasm"/>
    <property type="evidence" value="ECO:0007669"/>
    <property type="project" value="UniProtKB-ARBA"/>
</dbReference>
<evidence type="ECO:0000256" key="7">
    <source>
        <dbReference type="ARBA" id="ARBA00083297"/>
    </source>
</evidence>
<evidence type="ECO:0000256" key="5">
    <source>
        <dbReference type="ARBA" id="ARBA00024042"/>
    </source>
</evidence>
<dbReference type="Gene3D" id="3.20.20.70">
    <property type="entry name" value="Aldolase class I"/>
    <property type="match status" value="1"/>
</dbReference>
<feature type="binding site" evidence="9">
    <location>
        <begin position="311"/>
        <end position="312"/>
    </location>
    <ligand>
        <name>FMN</name>
        <dbReference type="ChEBI" id="CHEBI:58210"/>
    </ligand>
</feature>
<dbReference type="GO" id="GO:0016491">
    <property type="term" value="F:oxidoreductase activity"/>
    <property type="evidence" value="ECO:0007669"/>
    <property type="project" value="UniProtKB-KW"/>
</dbReference>
<evidence type="ECO:0000256" key="6">
    <source>
        <dbReference type="ARBA" id="ARBA00073420"/>
    </source>
</evidence>
<dbReference type="FunFam" id="3.20.20.70:FF:000056">
    <property type="entry name" value="hydroxyacid oxidase 2"/>
    <property type="match status" value="1"/>
</dbReference>
<protein>
    <recommendedName>
        <fullName evidence="6">Oxidase FUB9</fullName>
    </recommendedName>
    <alternativeName>
        <fullName evidence="7">Fusaric acid biosynthesis protein 9</fullName>
    </alternativeName>
</protein>
<keyword evidence="4" id="KW-0560">Oxidoreductase</keyword>
<comment type="caution">
    <text evidence="11">The sequence shown here is derived from an EMBL/GenBank/DDBJ whole genome shotgun (WGS) entry which is preliminary data.</text>
</comment>
<dbReference type="InterPro" id="IPR012133">
    <property type="entry name" value="Alpha-hydoxy_acid_DH_FMN"/>
</dbReference>
<dbReference type="OrthoDB" id="1925334at2759"/>
<evidence type="ECO:0000256" key="3">
    <source>
        <dbReference type="ARBA" id="ARBA00022643"/>
    </source>
</evidence>
<gene>
    <name evidence="11" type="ORF">DL89DRAFT_219288</name>
</gene>
<feature type="binding site" evidence="9">
    <location>
        <position position="162"/>
    </location>
    <ligand>
        <name>glyoxylate</name>
        <dbReference type="ChEBI" id="CHEBI:36655"/>
    </ligand>
</feature>
<sequence>LSVLDDFEKYAHASLDRNALNYYKSGAQDMLTLRNNQRAFDRIAIRPRVLRDVSKIDTATTLFGHPISSPICIAPTAMQRMAHDDGEKATARAARHHNTCMVLSSWSTTSIEDTASAADSTKWLQLYIYKDREATRRLVERAESNGYSAIAVTVDTPFLGRRLADIKNKFQLPPHLTMANFDDSKSQVSAGDNARAANASGLATYVASQIDPTLSWQHIAWVKKIATVPVLVKGILTAEDARLAVKAGVDGIIVSNHGGRQLDTAPATIEVLEEVVKAAEGKVDVFLDGGVRRGTDVFKALALGAKAVFLGRPVLWALAYNGEQGVVEMLDMINEEFRLAMALAGCVKIEDIAREYVRCPAQPHL</sequence>
<dbReference type="Proteomes" id="UP000193922">
    <property type="component" value="Unassembled WGS sequence"/>
</dbReference>
<evidence type="ECO:0000259" key="10">
    <source>
        <dbReference type="PROSITE" id="PS51349"/>
    </source>
</evidence>
<evidence type="ECO:0000313" key="11">
    <source>
        <dbReference type="EMBL" id="ORX74407.1"/>
    </source>
</evidence>
<feature type="binding site" evidence="9">
    <location>
        <position position="233"/>
    </location>
    <ligand>
        <name>FMN</name>
        <dbReference type="ChEBI" id="CHEBI:58210"/>
    </ligand>
</feature>
<feature type="binding site" evidence="9">
    <location>
        <position position="22"/>
    </location>
    <ligand>
        <name>glyoxylate</name>
        <dbReference type="ChEBI" id="CHEBI:36655"/>
    </ligand>
</feature>